<protein>
    <recommendedName>
        <fullName evidence="3">DUF1488 domain-containing protein</fullName>
    </recommendedName>
</protein>
<dbReference type="AlphaFoldDB" id="A0A0C4YAD4"/>
<evidence type="ECO:0000313" key="2">
    <source>
        <dbReference type="Proteomes" id="UP000031843"/>
    </source>
</evidence>
<dbReference type="InterPro" id="IPR036692">
    <property type="entry name" value="Shew3726-like_sf"/>
</dbReference>
<evidence type="ECO:0008006" key="3">
    <source>
        <dbReference type="Google" id="ProtNLM"/>
    </source>
</evidence>
<dbReference type="InterPro" id="IPR009962">
    <property type="entry name" value="DUF1488"/>
</dbReference>
<reference evidence="1 2" key="1">
    <citation type="journal article" date="2015" name="Genome Announc.">
        <title>Complete Genome Sequence of Cupriavidus basilensis 4G11, Isolated from the Oak Ridge Field Research Center Site.</title>
        <authorList>
            <person name="Ray J."/>
            <person name="Waters R.J."/>
            <person name="Skerker J.M."/>
            <person name="Kuehl J.V."/>
            <person name="Price M.N."/>
            <person name="Huang J."/>
            <person name="Chakraborty R."/>
            <person name="Arkin A.P."/>
            <person name="Deutschbauer A."/>
        </authorList>
    </citation>
    <scope>NUCLEOTIDE SEQUENCE [LARGE SCALE GENOMIC DNA]</scope>
    <source>
        <strain evidence="1">4G11</strain>
    </source>
</reference>
<evidence type="ECO:0000313" key="1">
    <source>
        <dbReference type="EMBL" id="AJG19204.1"/>
    </source>
</evidence>
<dbReference type="SUPFAM" id="SSF160272">
    <property type="entry name" value="Shew3726-like"/>
    <property type="match status" value="1"/>
</dbReference>
<dbReference type="Pfam" id="PF07369">
    <property type="entry name" value="DUF1488"/>
    <property type="match status" value="1"/>
</dbReference>
<dbReference type="KEGG" id="cbw:RR42_m1807"/>
<accession>A0A0C4YAD4</accession>
<keyword evidence="2" id="KW-1185">Reference proteome</keyword>
<name>A0A0C4YAD4_9BURK</name>
<dbReference type="Proteomes" id="UP000031843">
    <property type="component" value="Chromosome main"/>
</dbReference>
<dbReference type="RefSeq" id="WP_043345911.1">
    <property type="nucleotide sequence ID" value="NZ_CP010536.1"/>
</dbReference>
<gene>
    <name evidence="1" type="ORF">RR42_m1807</name>
</gene>
<proteinExistence type="predicted"/>
<organism evidence="1 2">
    <name type="scientific">Cupriavidus basilensis</name>
    <dbReference type="NCBI Taxonomy" id="68895"/>
    <lineage>
        <taxon>Bacteria</taxon>
        <taxon>Pseudomonadati</taxon>
        <taxon>Pseudomonadota</taxon>
        <taxon>Betaproteobacteria</taxon>
        <taxon>Burkholderiales</taxon>
        <taxon>Burkholderiaceae</taxon>
        <taxon>Cupriavidus</taxon>
    </lineage>
</organism>
<sequence>MALNFPNPSRSYDPSRHCVCFWGYDSSREISFEVDRAVLSNLSPELRPDEPAVLEAFDRHRDHILELARGLYSRSRQNRYTIS</sequence>
<dbReference type="OrthoDB" id="8965945at2"/>
<dbReference type="EMBL" id="CP010536">
    <property type="protein sequence ID" value="AJG19204.1"/>
    <property type="molecule type" value="Genomic_DNA"/>
</dbReference>